<dbReference type="Gene3D" id="2.20.25.110">
    <property type="entry name" value="S-adenosyl-L-methionine-dependent methyltransferases"/>
    <property type="match status" value="1"/>
</dbReference>
<accession>A0A8D4BK40</accession>
<dbReference type="Proteomes" id="UP000001283">
    <property type="component" value="Chromosome"/>
</dbReference>
<evidence type="ECO:0000256" key="1">
    <source>
        <dbReference type="ARBA" id="ARBA00022603"/>
    </source>
</evidence>
<keyword evidence="2 4" id="KW-0808">Transferase</keyword>
<dbReference type="RefSeq" id="WP_014459686.1">
    <property type="nucleotide sequence ID" value="NC_017138.1"/>
</dbReference>
<organism evidence="4 5">
    <name type="scientific">Priestia megaterium (strain WSH-002)</name>
    <name type="common">Bacillus megaterium</name>
    <dbReference type="NCBI Taxonomy" id="1006007"/>
    <lineage>
        <taxon>Bacteria</taxon>
        <taxon>Bacillati</taxon>
        <taxon>Bacillota</taxon>
        <taxon>Bacilli</taxon>
        <taxon>Bacillales</taxon>
        <taxon>Bacillaceae</taxon>
        <taxon>Priestia</taxon>
    </lineage>
</organism>
<dbReference type="EMBL" id="CP003017">
    <property type="protein sequence ID" value="AEN89321.1"/>
    <property type="molecule type" value="Genomic_DNA"/>
</dbReference>
<sequence length="260" mass="29988">MLTNLDEYNNPLLYDDENEQYTEDVAFLLTEAANKRGMILDLACGTGRATIPLAQAGHSLIGVDIHPPMLQEAQKKAEALKLSVKWVEQDCTKLDLKVKSDFIYIVGNSFQHFLTNEEQHAFLHRVYTHLNEGGTFIVGIRFPSIEELTSTEAEEYWKSYQDPDTRYTTDVYISSHYDAIKQIQHNLTTRKIRDYDKTIIKEITTKIDLRYTFPQEMAHLLTRSGFMITSVYGDWKKSALTNQSTQMIYVCKKQRVNSTP</sequence>
<dbReference type="CDD" id="cd02440">
    <property type="entry name" value="AdoMet_MTases"/>
    <property type="match status" value="1"/>
</dbReference>
<gene>
    <name evidence="4" type="ORF">BMWSH_2439</name>
</gene>
<protein>
    <submittedName>
        <fullName evidence="4">S-adenosylmethionine (SAM)-dependent methyltransferase</fullName>
    </submittedName>
</protein>
<keyword evidence="1 4" id="KW-0489">Methyltransferase</keyword>
<dbReference type="GO" id="GO:0032259">
    <property type="term" value="P:methylation"/>
    <property type="evidence" value="ECO:0007669"/>
    <property type="project" value="UniProtKB-KW"/>
</dbReference>
<dbReference type="InterPro" id="IPR041698">
    <property type="entry name" value="Methyltransf_25"/>
</dbReference>
<dbReference type="KEGG" id="bmh:BMWSH_2439"/>
<dbReference type="PANTHER" id="PTHR43861">
    <property type="entry name" value="TRANS-ACONITATE 2-METHYLTRANSFERASE-RELATED"/>
    <property type="match status" value="1"/>
</dbReference>
<feature type="domain" description="Methyltransferase" evidence="3">
    <location>
        <begin position="39"/>
        <end position="134"/>
    </location>
</feature>
<dbReference type="Gene3D" id="3.40.50.150">
    <property type="entry name" value="Vaccinia Virus protein VP39"/>
    <property type="match status" value="1"/>
</dbReference>
<dbReference type="SUPFAM" id="SSF53335">
    <property type="entry name" value="S-adenosyl-L-methionine-dependent methyltransferases"/>
    <property type="match status" value="1"/>
</dbReference>
<name>A0A8D4BK40_PRIMW</name>
<evidence type="ECO:0000313" key="4">
    <source>
        <dbReference type="EMBL" id="AEN89321.1"/>
    </source>
</evidence>
<proteinExistence type="predicted"/>
<dbReference type="PANTHER" id="PTHR43861:SF1">
    <property type="entry name" value="TRANS-ACONITATE 2-METHYLTRANSFERASE"/>
    <property type="match status" value="1"/>
</dbReference>
<evidence type="ECO:0000256" key="2">
    <source>
        <dbReference type="ARBA" id="ARBA00022679"/>
    </source>
</evidence>
<dbReference type="AlphaFoldDB" id="A0A8D4BK40"/>
<evidence type="ECO:0000313" key="5">
    <source>
        <dbReference type="Proteomes" id="UP000001283"/>
    </source>
</evidence>
<dbReference type="Pfam" id="PF13649">
    <property type="entry name" value="Methyltransf_25"/>
    <property type="match status" value="1"/>
</dbReference>
<dbReference type="GO" id="GO:0008168">
    <property type="term" value="F:methyltransferase activity"/>
    <property type="evidence" value="ECO:0007669"/>
    <property type="project" value="UniProtKB-KW"/>
</dbReference>
<evidence type="ECO:0000259" key="3">
    <source>
        <dbReference type="Pfam" id="PF13649"/>
    </source>
</evidence>
<dbReference type="InterPro" id="IPR029063">
    <property type="entry name" value="SAM-dependent_MTases_sf"/>
</dbReference>
<reference evidence="4 5" key="1">
    <citation type="journal article" date="2011" name="J. Bacteriol.">
        <title>Complete genome sequence of the industrial strain Bacillus megaterium WSH-002.</title>
        <authorList>
            <person name="Liu L."/>
            <person name="Li Y."/>
            <person name="Zhang J."/>
            <person name="Zou W."/>
            <person name="Zhou Z."/>
            <person name="Liu J."/>
            <person name="Li X."/>
            <person name="Wang L."/>
            <person name="Chen J."/>
        </authorList>
    </citation>
    <scope>NUCLEOTIDE SEQUENCE [LARGE SCALE GENOMIC DNA]</scope>
    <source>
        <strain evidence="4 5">WSH-002</strain>
    </source>
</reference>